<dbReference type="SMART" id="SM00186">
    <property type="entry name" value="FBG"/>
    <property type="match status" value="1"/>
</dbReference>
<dbReference type="RefSeq" id="XP_016976431.2">
    <property type="nucleotide sequence ID" value="XM_017120942.2"/>
</dbReference>
<dbReference type="EnsemblMetazoa" id="XM_017120942.2">
    <property type="protein sequence ID" value="XP_016976431.2"/>
    <property type="gene ID" value="LOC108042603"/>
</dbReference>
<dbReference type="GeneID" id="108042603"/>
<reference evidence="3" key="1">
    <citation type="journal article" date="2021" name="Elife">
        <title>Highly contiguous assemblies of 101 drosophilid genomes.</title>
        <authorList>
            <person name="Kim B.Y."/>
            <person name="Wang J.R."/>
            <person name="Miller D.E."/>
            <person name="Barmina O."/>
            <person name="Delaney E."/>
            <person name="Thompson A."/>
            <person name="Comeault A.A."/>
            <person name="Peede D."/>
            <person name="D'Agostino E.R."/>
            <person name="Pelaez J."/>
            <person name="Aguilar J.M."/>
            <person name="Haji D."/>
            <person name="Matsunaga T."/>
            <person name="Armstrong E.E."/>
            <person name="Zych M."/>
            <person name="Ogawa Y."/>
            <person name="Stamenkovic-Radak M."/>
            <person name="Jelic M."/>
            <person name="Veselinovic M.S."/>
            <person name="Tanaskovic M."/>
            <person name="Eric P."/>
            <person name="Gao J.J."/>
            <person name="Katoh T.K."/>
            <person name="Toda M.J."/>
            <person name="Watabe H."/>
            <person name="Watada M."/>
            <person name="Davis J.S."/>
            <person name="Moyle L.C."/>
            <person name="Manoli G."/>
            <person name="Bertolini E."/>
            <person name="Kostal V."/>
            <person name="Hawley R.S."/>
            <person name="Takahashi A."/>
            <person name="Jones C.D."/>
            <person name="Price D.K."/>
            <person name="Whiteman N."/>
            <person name="Kopp A."/>
            <person name="Matute D.R."/>
            <person name="Petrov D.A."/>
        </authorList>
    </citation>
    <scope>NUCLEOTIDE SEQUENCE [LARGE SCALE GENOMIC DNA]</scope>
</reference>
<keyword evidence="3" id="KW-1185">Reference proteome</keyword>
<dbReference type="PANTHER" id="PTHR19143">
    <property type="entry name" value="FIBRINOGEN/TENASCIN/ANGIOPOEITIN"/>
    <property type="match status" value="1"/>
</dbReference>
<dbReference type="Pfam" id="PF00147">
    <property type="entry name" value="Fibrinogen_C"/>
    <property type="match status" value="1"/>
</dbReference>
<accession>A0ABM5H8P4</accession>
<dbReference type="Proteomes" id="UP001652680">
    <property type="component" value="Unassembled WGS sequence"/>
</dbReference>
<evidence type="ECO:0000313" key="2">
    <source>
        <dbReference type="EnsemblMetazoa" id="XP_016976431.2"/>
    </source>
</evidence>
<dbReference type="InterPro" id="IPR002181">
    <property type="entry name" value="Fibrinogen_a/b/g_C_dom"/>
</dbReference>
<reference evidence="2" key="2">
    <citation type="submission" date="2025-05" db="UniProtKB">
        <authorList>
            <consortium name="EnsemblMetazoa"/>
        </authorList>
    </citation>
    <scope>IDENTIFICATION</scope>
</reference>
<protein>
    <recommendedName>
        <fullName evidence="1">Fibrinogen C-terminal domain-containing protein</fullName>
    </recommendedName>
</protein>
<dbReference type="SUPFAM" id="SSF56496">
    <property type="entry name" value="Fibrinogen C-terminal domain-like"/>
    <property type="match status" value="1"/>
</dbReference>
<evidence type="ECO:0000259" key="1">
    <source>
        <dbReference type="PROSITE" id="PS51406"/>
    </source>
</evidence>
<dbReference type="InterPro" id="IPR036056">
    <property type="entry name" value="Fibrinogen-like_C"/>
</dbReference>
<name>A0ABM5H8P4_DRORH</name>
<dbReference type="PANTHER" id="PTHR19143:SF327">
    <property type="entry name" value="FI21813P1-RELATED"/>
    <property type="match status" value="1"/>
</dbReference>
<dbReference type="Gene3D" id="3.90.215.10">
    <property type="entry name" value="Gamma Fibrinogen, chain A, domain 1"/>
    <property type="match status" value="1"/>
</dbReference>
<dbReference type="PROSITE" id="PS51406">
    <property type="entry name" value="FIBRINOGEN_C_2"/>
    <property type="match status" value="1"/>
</dbReference>
<proteinExistence type="predicted"/>
<organism evidence="2 3">
    <name type="scientific">Drosophila rhopaloa</name>
    <name type="common">Fruit fly</name>
    <dbReference type="NCBI Taxonomy" id="1041015"/>
    <lineage>
        <taxon>Eukaryota</taxon>
        <taxon>Metazoa</taxon>
        <taxon>Ecdysozoa</taxon>
        <taxon>Arthropoda</taxon>
        <taxon>Hexapoda</taxon>
        <taxon>Insecta</taxon>
        <taxon>Pterygota</taxon>
        <taxon>Neoptera</taxon>
        <taxon>Endopterygota</taxon>
        <taxon>Diptera</taxon>
        <taxon>Brachycera</taxon>
        <taxon>Muscomorpha</taxon>
        <taxon>Ephydroidea</taxon>
        <taxon>Drosophilidae</taxon>
        <taxon>Drosophila</taxon>
        <taxon>Sophophora</taxon>
    </lineage>
</organism>
<evidence type="ECO:0000313" key="3">
    <source>
        <dbReference type="Proteomes" id="UP001652680"/>
    </source>
</evidence>
<feature type="domain" description="Fibrinogen C-terminal" evidence="1">
    <location>
        <begin position="1"/>
        <end position="206"/>
    </location>
</feature>
<dbReference type="InterPro" id="IPR050373">
    <property type="entry name" value="Fibrinogen_C-term_domain"/>
</dbReference>
<sequence length="206" mass="23296">MLSGTESCPIGQKNDIYKMKVPGLLSFKAPCISSGWMVIQRRQDGSVDFARKWNDYRAGFGSLTGEFFIGLEKIHQMTKNVKHELFIWLGMHDGSRSYARYDDFKIGSNDEFYKLISVGEYSGKAGDSLVDSVGSRFSTVDNFNLDDCETQNTGGWWYPDCDFQSALNGLYYNDGEAMPFTGIQWTTWNGNLSKSIAFTEIMIKPK</sequence>
<dbReference type="InterPro" id="IPR014716">
    <property type="entry name" value="Fibrinogen_a/b/g_C_1"/>
</dbReference>